<comment type="caution">
    <text evidence="1">The sequence shown here is derived from an EMBL/GenBank/DDBJ whole genome shotgun (WGS) entry which is preliminary data.</text>
</comment>
<name>A0A843TXE0_COLES</name>
<keyword evidence="2" id="KW-1185">Reference proteome</keyword>
<sequence>MSAACRVLGAWVDVSRLNATAKSIAFSNPSRTELVKALLGQGDLLWEFLGDLLGLTSSYREDITWSGGNLVRASFFTCFAKEHIKA</sequence>
<evidence type="ECO:0000313" key="1">
    <source>
        <dbReference type="EMBL" id="MQL75755.1"/>
    </source>
</evidence>
<gene>
    <name evidence="1" type="ORF">Taro_008138</name>
</gene>
<accession>A0A843TXE0</accession>
<dbReference type="AlphaFoldDB" id="A0A843TXE0"/>
<dbReference type="EMBL" id="NMUH01000264">
    <property type="protein sequence ID" value="MQL75755.1"/>
    <property type="molecule type" value="Genomic_DNA"/>
</dbReference>
<protein>
    <submittedName>
        <fullName evidence="1">Uncharacterized protein</fullName>
    </submittedName>
</protein>
<evidence type="ECO:0000313" key="2">
    <source>
        <dbReference type="Proteomes" id="UP000652761"/>
    </source>
</evidence>
<dbReference type="Proteomes" id="UP000652761">
    <property type="component" value="Unassembled WGS sequence"/>
</dbReference>
<proteinExistence type="predicted"/>
<organism evidence="1 2">
    <name type="scientific">Colocasia esculenta</name>
    <name type="common">Wild taro</name>
    <name type="synonym">Arum esculentum</name>
    <dbReference type="NCBI Taxonomy" id="4460"/>
    <lineage>
        <taxon>Eukaryota</taxon>
        <taxon>Viridiplantae</taxon>
        <taxon>Streptophyta</taxon>
        <taxon>Embryophyta</taxon>
        <taxon>Tracheophyta</taxon>
        <taxon>Spermatophyta</taxon>
        <taxon>Magnoliopsida</taxon>
        <taxon>Liliopsida</taxon>
        <taxon>Araceae</taxon>
        <taxon>Aroideae</taxon>
        <taxon>Colocasieae</taxon>
        <taxon>Colocasia</taxon>
    </lineage>
</organism>
<reference evidence="1" key="1">
    <citation type="submission" date="2017-07" db="EMBL/GenBank/DDBJ databases">
        <title>Taro Niue Genome Assembly and Annotation.</title>
        <authorList>
            <person name="Atibalentja N."/>
            <person name="Keating K."/>
            <person name="Fields C.J."/>
        </authorList>
    </citation>
    <scope>NUCLEOTIDE SEQUENCE</scope>
    <source>
        <strain evidence="1">Niue_2</strain>
        <tissue evidence="1">Leaf</tissue>
    </source>
</reference>